<evidence type="ECO:0000313" key="3">
    <source>
        <dbReference type="EMBL" id="KIW59488.1"/>
    </source>
</evidence>
<feature type="region of interest" description="Disordered" evidence="1">
    <location>
        <begin position="289"/>
        <end position="311"/>
    </location>
</feature>
<organism evidence="3 4">
    <name type="scientific">Exophiala xenobiotica</name>
    <dbReference type="NCBI Taxonomy" id="348802"/>
    <lineage>
        <taxon>Eukaryota</taxon>
        <taxon>Fungi</taxon>
        <taxon>Dikarya</taxon>
        <taxon>Ascomycota</taxon>
        <taxon>Pezizomycotina</taxon>
        <taxon>Eurotiomycetes</taxon>
        <taxon>Chaetothyriomycetidae</taxon>
        <taxon>Chaetothyriales</taxon>
        <taxon>Herpotrichiellaceae</taxon>
        <taxon>Exophiala</taxon>
    </lineage>
</organism>
<gene>
    <name evidence="3" type="ORF">PV05_03935</name>
</gene>
<dbReference type="Proteomes" id="UP000054342">
    <property type="component" value="Unassembled WGS sequence"/>
</dbReference>
<evidence type="ECO:0000313" key="4">
    <source>
        <dbReference type="Proteomes" id="UP000054342"/>
    </source>
</evidence>
<dbReference type="GeneID" id="25325843"/>
<dbReference type="Gene3D" id="2.60.40.4370">
    <property type="match status" value="1"/>
</dbReference>
<evidence type="ECO:0000256" key="1">
    <source>
        <dbReference type="SAM" id="MobiDB-lite"/>
    </source>
</evidence>
<name>A0A0D2EUX4_9EURO</name>
<proteinExistence type="predicted"/>
<dbReference type="Pfam" id="PF10419">
    <property type="entry name" value="TFIIIC_sub6"/>
    <property type="match status" value="1"/>
</dbReference>
<dbReference type="STRING" id="348802.A0A0D2EUX4"/>
<accession>A0A0D2EUX4</accession>
<reference evidence="3 4" key="1">
    <citation type="submission" date="2015-01" db="EMBL/GenBank/DDBJ databases">
        <title>The Genome Sequence of Exophiala xenobiotica CBS118157.</title>
        <authorList>
            <consortium name="The Broad Institute Genomics Platform"/>
            <person name="Cuomo C."/>
            <person name="de Hoog S."/>
            <person name="Gorbushina A."/>
            <person name="Stielow B."/>
            <person name="Teixiera M."/>
            <person name="Abouelleil A."/>
            <person name="Chapman S.B."/>
            <person name="Priest M."/>
            <person name="Young S.K."/>
            <person name="Wortman J."/>
            <person name="Nusbaum C."/>
            <person name="Birren B."/>
        </authorList>
    </citation>
    <scope>NUCLEOTIDE SEQUENCE [LARGE SCALE GENOMIC DNA]</scope>
    <source>
        <strain evidence="3 4">CBS 118157</strain>
    </source>
</reference>
<dbReference type="InterPro" id="IPR019481">
    <property type="entry name" value="TFIIIC_triple_barrel"/>
</dbReference>
<sequence length="311" mass="34513">MFADDEYEYEYDENETETFLVDLDLSSVNQTTRARVPGAPKRVIPSKRAADDYLPQSPDGPEATPNPTENLDAGTNGPTTTQGSPYGEAGDEGPGMSPFRETVQILDLHSTNPIVSYMGQVYSCMWTDMIGTNMFFTHPGSTARMDTLQSTDDYDLIGTSRIKLVAEGAKVVKSNAPGEGLQEKGDNTRRQRAGSDDVVDGSSLGDFHRSNPKVNVQMKKQASFLEKLMNIKRQRGEQDLVRTYVNERSVAREKPAMHETMHDEIDDLNRQVIRGDAGALTRLQEIYSRLNEQNQDGESQQEAPTLGDKPD</sequence>
<dbReference type="AlphaFoldDB" id="A0A0D2EUX4"/>
<feature type="compositionally biased region" description="Polar residues" evidence="1">
    <location>
        <begin position="290"/>
        <end position="303"/>
    </location>
</feature>
<feature type="region of interest" description="Disordered" evidence="1">
    <location>
        <begin position="25"/>
        <end position="98"/>
    </location>
</feature>
<feature type="region of interest" description="Disordered" evidence="1">
    <location>
        <begin position="175"/>
        <end position="209"/>
    </location>
</feature>
<protein>
    <recommendedName>
        <fullName evidence="2">Transcription factor TFIIIC triple barrel domain-containing protein</fullName>
    </recommendedName>
</protein>
<dbReference type="EMBL" id="KN847318">
    <property type="protein sequence ID" value="KIW59488.1"/>
    <property type="molecule type" value="Genomic_DNA"/>
</dbReference>
<dbReference type="HOGENOM" id="CLU_062298_0_0_1"/>
<dbReference type="OrthoDB" id="1877767at2759"/>
<feature type="compositionally biased region" description="Basic and acidic residues" evidence="1">
    <location>
        <begin position="181"/>
        <end position="195"/>
    </location>
</feature>
<keyword evidence="4" id="KW-1185">Reference proteome</keyword>
<dbReference type="RefSeq" id="XP_013320072.1">
    <property type="nucleotide sequence ID" value="XM_013464618.1"/>
</dbReference>
<feature type="domain" description="Transcription factor TFIIIC triple barrel" evidence="2">
    <location>
        <begin position="14"/>
        <end position="170"/>
    </location>
</feature>
<evidence type="ECO:0000259" key="2">
    <source>
        <dbReference type="Pfam" id="PF10419"/>
    </source>
</evidence>